<keyword evidence="1" id="KW-0812">Transmembrane</keyword>
<sequence length="367" mass="41766">MMKNKSPIFTYFCYKINLMSLFNIINLFRLSKEEEEKDTYNEIEEGIHFRGHNLWLLVCAMAIACIGLNVNSQAAVIGAMLISPLMGPVVGLSFGLSIHDKNLIRLSVWNWLIMIVTSLLASTIYFMITPFHSETSQLEAFKEATVFDCMIALFGGLAWFIGITRKEAIKTIAGVAVATACIPPLCTAGFGLANGNWDYFFGGLYYYLVNCVFIGIGTWILSIVLGYQRYYLLNSQGKSKQTTLIITVLSILVLTPSIFLTVKKWNKENFKIEADQYINKIEDRTPEIAIVNYKAFKKGDKKYLDITVLNDSTFLSKNELYEHDMLNKDIELVWHYSKQTTSTSSEIKFLQSQINDLKQKLKETEQK</sequence>
<feature type="transmembrane region" description="Helical" evidence="1">
    <location>
        <begin position="76"/>
        <end position="96"/>
    </location>
</feature>
<dbReference type="Pfam" id="PF04087">
    <property type="entry name" value="DUF389"/>
    <property type="match status" value="1"/>
</dbReference>
<evidence type="ECO:0000256" key="1">
    <source>
        <dbReference type="SAM" id="Phobius"/>
    </source>
</evidence>
<dbReference type="Proteomes" id="UP000191112">
    <property type="component" value="Unassembled WGS sequence"/>
</dbReference>
<proteinExistence type="predicted"/>
<dbReference type="PANTHER" id="PTHR20992">
    <property type="entry name" value="AT15442P-RELATED"/>
    <property type="match status" value="1"/>
</dbReference>
<gene>
    <name evidence="2" type="ORF">SAMN05660477_02348</name>
</gene>
<dbReference type="EMBL" id="FUYZ01000008">
    <property type="protein sequence ID" value="SKC00264.1"/>
    <property type="molecule type" value="Genomic_DNA"/>
</dbReference>
<feature type="transmembrane region" description="Helical" evidence="1">
    <location>
        <begin position="242"/>
        <end position="262"/>
    </location>
</feature>
<dbReference type="AlphaFoldDB" id="A0A1T5FW24"/>
<protein>
    <submittedName>
        <fullName evidence="2">Uncharacterized hydrophobic domain-containing protein</fullName>
    </submittedName>
</protein>
<dbReference type="PANTHER" id="PTHR20992:SF9">
    <property type="entry name" value="AT15442P-RELATED"/>
    <property type="match status" value="1"/>
</dbReference>
<accession>A0A1T5FW24</accession>
<feature type="transmembrane region" description="Helical" evidence="1">
    <location>
        <begin position="108"/>
        <end position="128"/>
    </location>
</feature>
<reference evidence="2 3" key="1">
    <citation type="submission" date="2017-02" db="EMBL/GenBank/DDBJ databases">
        <authorList>
            <person name="Peterson S.W."/>
        </authorList>
    </citation>
    <scope>NUCLEOTIDE SEQUENCE [LARGE SCALE GENOMIC DNA]</scope>
    <source>
        <strain evidence="2 3">DSM 22323</strain>
    </source>
</reference>
<evidence type="ECO:0000313" key="3">
    <source>
        <dbReference type="Proteomes" id="UP000191112"/>
    </source>
</evidence>
<feature type="transmembrane region" description="Helical" evidence="1">
    <location>
        <begin position="54"/>
        <end position="70"/>
    </location>
</feature>
<feature type="transmembrane region" description="Helical" evidence="1">
    <location>
        <begin position="172"/>
        <end position="193"/>
    </location>
</feature>
<dbReference type="InterPro" id="IPR005240">
    <property type="entry name" value="DUF389"/>
</dbReference>
<evidence type="ECO:0000313" key="2">
    <source>
        <dbReference type="EMBL" id="SKC00264.1"/>
    </source>
</evidence>
<keyword evidence="1" id="KW-0472">Membrane</keyword>
<name>A0A1T5FW24_9FLAO</name>
<feature type="transmembrane region" description="Helical" evidence="1">
    <location>
        <begin position="140"/>
        <end position="160"/>
    </location>
</feature>
<dbReference type="STRING" id="619805.SAMN05660477_02348"/>
<feature type="transmembrane region" description="Helical" evidence="1">
    <location>
        <begin position="205"/>
        <end position="230"/>
    </location>
</feature>
<keyword evidence="3" id="KW-1185">Reference proteome</keyword>
<keyword evidence="1" id="KW-1133">Transmembrane helix</keyword>
<organism evidence="2 3">
    <name type="scientific">Soonwooa buanensis</name>
    <dbReference type="NCBI Taxonomy" id="619805"/>
    <lineage>
        <taxon>Bacteria</taxon>
        <taxon>Pseudomonadati</taxon>
        <taxon>Bacteroidota</taxon>
        <taxon>Flavobacteriia</taxon>
        <taxon>Flavobacteriales</taxon>
        <taxon>Weeksellaceae</taxon>
        <taxon>Chryseobacterium group</taxon>
        <taxon>Soonwooa</taxon>
    </lineage>
</organism>